<comment type="caution">
    <text evidence="1">The sequence shown here is derived from an EMBL/GenBank/DDBJ whole genome shotgun (WGS) entry which is preliminary data.</text>
</comment>
<accession>A0AAV3UPU5</accession>
<dbReference type="GeneID" id="68616360"/>
<keyword evidence="2" id="KW-1185">Reference proteome</keyword>
<dbReference type="AlphaFoldDB" id="A0AAV3UPU5"/>
<sequence length="105" mass="11601">MPEEDYVGEELEQARTALTDAKILQEGRGSDTAVVNRLYYACFHAAQAVLYAKGLIQLRIVAFQLFSAKKSSSKGMRPETTVDFYLNCGTIVSRPITATNHLTSI</sequence>
<proteinExistence type="predicted"/>
<gene>
    <name evidence="1" type="ORF">GCM10025751_50260</name>
</gene>
<organism evidence="1 2">
    <name type="scientific">Haladaptatus pallidirubidus</name>
    <dbReference type="NCBI Taxonomy" id="1008152"/>
    <lineage>
        <taxon>Archaea</taxon>
        <taxon>Methanobacteriati</taxon>
        <taxon>Methanobacteriota</taxon>
        <taxon>Stenosarchaea group</taxon>
        <taxon>Halobacteria</taxon>
        <taxon>Halobacteriales</taxon>
        <taxon>Haladaptataceae</taxon>
        <taxon>Haladaptatus</taxon>
    </lineage>
</organism>
<evidence type="ECO:0000313" key="1">
    <source>
        <dbReference type="EMBL" id="GAA5062631.1"/>
    </source>
</evidence>
<dbReference type="Proteomes" id="UP001501729">
    <property type="component" value="Unassembled WGS sequence"/>
</dbReference>
<protein>
    <recommendedName>
        <fullName evidence="3">HEPN domain-containing protein</fullName>
    </recommendedName>
</protein>
<evidence type="ECO:0000313" key="2">
    <source>
        <dbReference type="Proteomes" id="UP001501729"/>
    </source>
</evidence>
<evidence type="ECO:0008006" key="3">
    <source>
        <dbReference type="Google" id="ProtNLM"/>
    </source>
</evidence>
<name>A0AAV3UPU5_9EURY</name>
<reference evidence="1 2" key="1">
    <citation type="journal article" date="2019" name="Int. J. Syst. Evol. Microbiol.">
        <title>The Global Catalogue of Microorganisms (GCM) 10K type strain sequencing project: providing services to taxonomists for standard genome sequencing and annotation.</title>
        <authorList>
            <consortium name="The Broad Institute Genomics Platform"/>
            <consortium name="The Broad Institute Genome Sequencing Center for Infectious Disease"/>
            <person name="Wu L."/>
            <person name="Ma J."/>
        </authorList>
    </citation>
    <scope>NUCLEOTIDE SEQUENCE [LARGE SCALE GENOMIC DNA]</scope>
    <source>
        <strain evidence="1 2">JCM 17504</strain>
    </source>
</reference>
<dbReference type="Gene3D" id="1.20.120.330">
    <property type="entry name" value="Nucleotidyltransferases domain 2"/>
    <property type="match status" value="1"/>
</dbReference>
<dbReference type="RefSeq" id="WP_227778003.1">
    <property type="nucleotide sequence ID" value="NZ_BAABKX010000022.1"/>
</dbReference>
<dbReference type="EMBL" id="BAABKX010000022">
    <property type="protein sequence ID" value="GAA5062631.1"/>
    <property type="molecule type" value="Genomic_DNA"/>
</dbReference>